<dbReference type="InterPro" id="IPR037257">
    <property type="entry name" value="T2SS_E_N_sf"/>
</dbReference>
<dbReference type="EMBL" id="CP036287">
    <property type="protein sequence ID" value="QDU67466.1"/>
    <property type="molecule type" value="Genomic_DNA"/>
</dbReference>
<evidence type="ECO:0000313" key="3">
    <source>
        <dbReference type="Proteomes" id="UP000316921"/>
    </source>
</evidence>
<dbReference type="AlphaFoldDB" id="A0A518BKG9"/>
<proteinExistence type="predicted"/>
<evidence type="ECO:0000259" key="1">
    <source>
        <dbReference type="Pfam" id="PF14332"/>
    </source>
</evidence>
<dbReference type="InterPro" id="IPR025497">
    <property type="entry name" value="PatA-like_N"/>
</dbReference>
<feature type="domain" description="PatA-like N-terminal" evidence="1">
    <location>
        <begin position="115"/>
        <end position="270"/>
    </location>
</feature>
<gene>
    <name evidence="2" type="ORF">Pla133_25490</name>
</gene>
<dbReference type="RefSeq" id="WP_145065676.1">
    <property type="nucleotide sequence ID" value="NZ_CP036287.1"/>
</dbReference>
<organism evidence="2 3">
    <name type="scientific">Engelhardtia mirabilis</name>
    <dbReference type="NCBI Taxonomy" id="2528011"/>
    <lineage>
        <taxon>Bacteria</taxon>
        <taxon>Pseudomonadati</taxon>
        <taxon>Planctomycetota</taxon>
        <taxon>Planctomycetia</taxon>
        <taxon>Planctomycetia incertae sedis</taxon>
        <taxon>Engelhardtia</taxon>
    </lineage>
</organism>
<dbReference type="SUPFAM" id="SSF160246">
    <property type="entry name" value="EspE N-terminal domain-like"/>
    <property type="match status" value="1"/>
</dbReference>
<evidence type="ECO:0000313" key="2">
    <source>
        <dbReference type="EMBL" id="QDU67466.1"/>
    </source>
</evidence>
<protein>
    <recommendedName>
        <fullName evidence="1">PatA-like N-terminal domain-containing protein</fullName>
    </recommendedName>
</protein>
<dbReference type="KEGG" id="pbap:Pla133_25490"/>
<name>A0A518BKG9_9BACT</name>
<dbReference type="Proteomes" id="UP000316921">
    <property type="component" value="Chromosome"/>
</dbReference>
<sequence length="273" mass="29076">MHSDISTDHEELIASGRVLAKRLESLRHAAKTRVASQEFQDAVEGAVAALERGLGLLGEDLESTLNCPHGSTVIAQRMLAAVTMATDEPGTSLGADEDAAGDWSAGVSGQAALSGTTEMLSMADLLELLGSLQKTGELEVQTEKETITIELRAGKLVHAMTNHTPAGERLGEILVKLGYVTETHLEAFARGFVGTGRKLGEVLESGSLVTADQLATALAEQIQQLFVRLYSSSHARFVFKSKDVNGGGNQKVEIGLRKLLFESARISDEQSYG</sequence>
<accession>A0A518BKG9</accession>
<dbReference type="Pfam" id="PF14332">
    <property type="entry name" value="DUF4388"/>
    <property type="match status" value="1"/>
</dbReference>
<reference evidence="2 3" key="1">
    <citation type="submission" date="2019-02" db="EMBL/GenBank/DDBJ databases">
        <title>Deep-cultivation of Planctomycetes and their phenomic and genomic characterization uncovers novel biology.</title>
        <authorList>
            <person name="Wiegand S."/>
            <person name="Jogler M."/>
            <person name="Boedeker C."/>
            <person name="Pinto D."/>
            <person name="Vollmers J."/>
            <person name="Rivas-Marin E."/>
            <person name="Kohn T."/>
            <person name="Peeters S.H."/>
            <person name="Heuer A."/>
            <person name="Rast P."/>
            <person name="Oberbeckmann S."/>
            <person name="Bunk B."/>
            <person name="Jeske O."/>
            <person name="Meyerdierks A."/>
            <person name="Storesund J.E."/>
            <person name="Kallscheuer N."/>
            <person name="Luecker S."/>
            <person name="Lage O.M."/>
            <person name="Pohl T."/>
            <person name="Merkel B.J."/>
            <person name="Hornburger P."/>
            <person name="Mueller R.-W."/>
            <person name="Bruemmer F."/>
            <person name="Labrenz M."/>
            <person name="Spormann A.M."/>
            <person name="Op den Camp H."/>
            <person name="Overmann J."/>
            <person name="Amann R."/>
            <person name="Jetten M.S.M."/>
            <person name="Mascher T."/>
            <person name="Medema M.H."/>
            <person name="Devos D.P."/>
            <person name="Kaster A.-K."/>
            <person name="Ovreas L."/>
            <person name="Rohde M."/>
            <person name="Galperin M.Y."/>
            <person name="Jogler C."/>
        </authorList>
    </citation>
    <scope>NUCLEOTIDE SEQUENCE [LARGE SCALE GENOMIC DNA]</scope>
    <source>
        <strain evidence="2 3">Pla133</strain>
    </source>
</reference>
<keyword evidence="3" id="KW-1185">Reference proteome</keyword>